<dbReference type="InterPro" id="IPR046491">
    <property type="entry name" value="DUF6584"/>
</dbReference>
<protein>
    <submittedName>
        <fullName evidence="1">Uncharacterized protein</fullName>
    </submittedName>
</protein>
<dbReference type="STRING" id="546874.SAMN04488544_2077"/>
<organism evidence="1 2">
    <name type="scientific">Microlunatus sagamiharensis</name>
    <dbReference type="NCBI Taxonomy" id="546874"/>
    <lineage>
        <taxon>Bacteria</taxon>
        <taxon>Bacillati</taxon>
        <taxon>Actinomycetota</taxon>
        <taxon>Actinomycetes</taxon>
        <taxon>Propionibacteriales</taxon>
        <taxon>Propionibacteriaceae</taxon>
        <taxon>Microlunatus</taxon>
    </lineage>
</organism>
<dbReference type="OrthoDB" id="3381914at2"/>
<dbReference type="Proteomes" id="UP000198825">
    <property type="component" value="Chromosome I"/>
</dbReference>
<keyword evidence="2" id="KW-1185">Reference proteome</keyword>
<dbReference type="Pfam" id="PF20225">
    <property type="entry name" value="DUF6584"/>
    <property type="match status" value="1"/>
</dbReference>
<name>A0A1H2MHS7_9ACTN</name>
<reference evidence="2" key="1">
    <citation type="submission" date="2016-10" db="EMBL/GenBank/DDBJ databases">
        <authorList>
            <person name="Varghese N."/>
            <person name="Submissions S."/>
        </authorList>
    </citation>
    <scope>NUCLEOTIDE SEQUENCE [LARGE SCALE GENOMIC DNA]</scope>
    <source>
        <strain evidence="2">DSM 21743</strain>
    </source>
</reference>
<evidence type="ECO:0000313" key="1">
    <source>
        <dbReference type="EMBL" id="SDU92624.1"/>
    </source>
</evidence>
<accession>A0A1H2MHS7</accession>
<proteinExistence type="predicted"/>
<gene>
    <name evidence="1" type="ORF">SAMN04488544_2077</name>
</gene>
<dbReference type="RefSeq" id="WP_091074342.1">
    <property type="nucleotide sequence ID" value="NZ_LT629799.1"/>
</dbReference>
<evidence type="ECO:0000313" key="2">
    <source>
        <dbReference type="Proteomes" id="UP000198825"/>
    </source>
</evidence>
<dbReference type="EMBL" id="LT629799">
    <property type="protein sequence ID" value="SDU92624.1"/>
    <property type="molecule type" value="Genomic_DNA"/>
</dbReference>
<dbReference type="AlphaFoldDB" id="A0A1H2MHS7"/>
<sequence length="141" mass="16176">MDAVDRAVADAAAGRTQLARRRLQGYLVDRSDDLDARALLAGLYRADGHRDEAGRWGWFGAADPEEVAAYEHQCAHRMTPSWTATSILRGLRWRAPLEDAPPHVREALQDLARRSAEESARWERAAHPLRTVLERLRRWWR</sequence>